<dbReference type="KEGG" id="amus:LMH87_000240"/>
<evidence type="ECO:0000313" key="5">
    <source>
        <dbReference type="Proteomes" id="UP001144673"/>
    </source>
</evidence>
<dbReference type="PANTHER" id="PTHR24198:SF165">
    <property type="entry name" value="ANKYRIN REPEAT-CONTAINING PROTEIN-RELATED"/>
    <property type="match status" value="1"/>
</dbReference>
<proteinExistence type="predicted"/>
<evidence type="ECO:0000256" key="1">
    <source>
        <dbReference type="ARBA" id="ARBA00022737"/>
    </source>
</evidence>
<comment type="caution">
    <text evidence="4">The sequence shown here is derived from an EMBL/GenBank/DDBJ whole genome shotgun (WGS) entry which is preliminary data.</text>
</comment>
<evidence type="ECO:0000256" key="2">
    <source>
        <dbReference type="ARBA" id="ARBA00023043"/>
    </source>
</evidence>
<dbReference type="Proteomes" id="UP001144673">
    <property type="component" value="Chromosome 6"/>
</dbReference>
<gene>
    <name evidence="4" type="ORF">LMH87_000240</name>
</gene>
<evidence type="ECO:0000313" key="4">
    <source>
        <dbReference type="EMBL" id="KAJ4154970.1"/>
    </source>
</evidence>
<reference evidence="4" key="1">
    <citation type="journal article" date="2023" name="Access Microbiol">
        <title>De-novo genome assembly for Akanthomyces muscarius, a biocontrol agent of insect agricultural pests.</title>
        <authorList>
            <person name="Erdos Z."/>
            <person name="Studholme D.J."/>
            <person name="Raymond B."/>
            <person name="Sharma M."/>
        </authorList>
    </citation>
    <scope>NUCLEOTIDE SEQUENCE</scope>
    <source>
        <strain evidence="4">Ve6</strain>
    </source>
</reference>
<dbReference type="AlphaFoldDB" id="A0A9W8UNM4"/>
<name>A0A9W8UNM4_AKAMU</name>
<dbReference type="EMBL" id="JAJHUN010000007">
    <property type="protein sequence ID" value="KAJ4154970.1"/>
    <property type="molecule type" value="Genomic_DNA"/>
</dbReference>
<feature type="repeat" description="ANK" evidence="3">
    <location>
        <begin position="34"/>
        <end position="66"/>
    </location>
</feature>
<evidence type="ECO:0000256" key="3">
    <source>
        <dbReference type="PROSITE-ProRule" id="PRU00023"/>
    </source>
</evidence>
<dbReference type="PROSITE" id="PS50297">
    <property type="entry name" value="ANK_REP_REGION"/>
    <property type="match status" value="2"/>
</dbReference>
<dbReference type="SMART" id="SM00248">
    <property type="entry name" value="ANK"/>
    <property type="match status" value="3"/>
</dbReference>
<dbReference type="SUPFAM" id="SSF48403">
    <property type="entry name" value="Ankyrin repeat"/>
    <property type="match status" value="1"/>
</dbReference>
<keyword evidence="5" id="KW-1185">Reference proteome</keyword>
<accession>A0A9W8UNM4</accession>
<dbReference type="InterPro" id="IPR036770">
    <property type="entry name" value="Ankyrin_rpt-contain_sf"/>
</dbReference>
<dbReference type="PANTHER" id="PTHR24198">
    <property type="entry name" value="ANKYRIN REPEAT AND PROTEIN KINASE DOMAIN-CONTAINING PROTEIN"/>
    <property type="match status" value="1"/>
</dbReference>
<dbReference type="Gene3D" id="1.25.40.20">
    <property type="entry name" value="Ankyrin repeat-containing domain"/>
    <property type="match status" value="1"/>
</dbReference>
<organism evidence="4 5">
    <name type="scientific">Akanthomyces muscarius</name>
    <name type="common">Entomopathogenic fungus</name>
    <name type="synonym">Lecanicillium muscarium</name>
    <dbReference type="NCBI Taxonomy" id="2231603"/>
    <lineage>
        <taxon>Eukaryota</taxon>
        <taxon>Fungi</taxon>
        <taxon>Dikarya</taxon>
        <taxon>Ascomycota</taxon>
        <taxon>Pezizomycotina</taxon>
        <taxon>Sordariomycetes</taxon>
        <taxon>Hypocreomycetidae</taxon>
        <taxon>Hypocreales</taxon>
        <taxon>Cordycipitaceae</taxon>
        <taxon>Akanthomyces</taxon>
    </lineage>
</organism>
<sequence>MTPLILASALLDGRELVEMILKHETDNINAVDDNGETALQCAVRSGCSGSVQKLLDHGADANQFTEEGTSILSLAVRHNELGSLYFLLNAGADVDALDQDPTGLSPLMHAIMRGNSLAHWTLLDHGASREVRDKTGRGVKELSLECNFTG</sequence>
<feature type="repeat" description="ANK" evidence="3">
    <location>
        <begin position="102"/>
        <end position="134"/>
    </location>
</feature>
<keyword evidence="1" id="KW-0677">Repeat</keyword>
<dbReference type="PROSITE" id="PS50088">
    <property type="entry name" value="ANK_REPEAT"/>
    <property type="match status" value="3"/>
</dbReference>
<protein>
    <recommendedName>
        <fullName evidence="6">Ankyrin repeat protein</fullName>
    </recommendedName>
</protein>
<evidence type="ECO:0008006" key="6">
    <source>
        <dbReference type="Google" id="ProtNLM"/>
    </source>
</evidence>
<dbReference type="GeneID" id="80887399"/>
<dbReference type="Pfam" id="PF12796">
    <property type="entry name" value="Ank_2"/>
    <property type="match status" value="1"/>
</dbReference>
<dbReference type="RefSeq" id="XP_056055094.1">
    <property type="nucleotide sequence ID" value="XM_056198114.1"/>
</dbReference>
<dbReference type="InterPro" id="IPR002110">
    <property type="entry name" value="Ankyrin_rpt"/>
</dbReference>
<keyword evidence="2 3" id="KW-0040">ANK repeat</keyword>
<feature type="repeat" description="ANK" evidence="3">
    <location>
        <begin position="67"/>
        <end position="99"/>
    </location>
</feature>